<dbReference type="GO" id="GO:0000977">
    <property type="term" value="F:RNA polymerase II transcription regulatory region sequence-specific DNA binding"/>
    <property type="evidence" value="ECO:0007669"/>
    <property type="project" value="TreeGrafter"/>
</dbReference>
<dbReference type="PANTHER" id="PTHR22437">
    <property type="entry name" value="WINGED HELIX DOMAIN-CONTAINING PROTEIN"/>
    <property type="match status" value="1"/>
</dbReference>
<feature type="compositionally biased region" description="Basic and acidic residues" evidence="1">
    <location>
        <begin position="902"/>
        <end position="915"/>
    </location>
</feature>
<feature type="domain" description="Winged helix Storkhead-box1" evidence="2">
    <location>
        <begin position="141"/>
        <end position="208"/>
    </location>
</feature>
<evidence type="ECO:0000256" key="1">
    <source>
        <dbReference type="SAM" id="MobiDB-lite"/>
    </source>
</evidence>
<dbReference type="GO" id="GO:0005634">
    <property type="term" value="C:nucleus"/>
    <property type="evidence" value="ECO:0007669"/>
    <property type="project" value="TreeGrafter"/>
</dbReference>
<dbReference type="EMBL" id="OA882152">
    <property type="protein sequence ID" value="CAD7273296.1"/>
    <property type="molecule type" value="Genomic_DNA"/>
</dbReference>
<feature type="compositionally biased region" description="Polar residues" evidence="1">
    <location>
        <begin position="1049"/>
        <end position="1060"/>
    </location>
</feature>
<feature type="region of interest" description="Disordered" evidence="1">
    <location>
        <begin position="875"/>
        <end position="923"/>
    </location>
</feature>
<feature type="region of interest" description="Disordered" evidence="1">
    <location>
        <begin position="1049"/>
        <end position="1093"/>
    </location>
</feature>
<name>A0A7R9BGI2_9CRUS</name>
<feature type="compositionally biased region" description="Polar residues" evidence="1">
    <location>
        <begin position="890"/>
        <end position="901"/>
    </location>
</feature>
<gene>
    <name evidence="3" type="ORF">NMOB1V02_LOCUS1189</name>
</gene>
<evidence type="ECO:0000259" key="2">
    <source>
        <dbReference type="Pfam" id="PF10264"/>
    </source>
</evidence>
<feature type="compositionally biased region" description="Low complexity" evidence="1">
    <location>
        <begin position="690"/>
        <end position="708"/>
    </location>
</feature>
<feature type="compositionally biased region" description="Polar residues" evidence="1">
    <location>
        <begin position="584"/>
        <end position="594"/>
    </location>
</feature>
<sequence length="1305" mass="142673">MLTGRRISYLPAVFRPESGSSLNPVIAAESGWIKRCPVLLVAKLAAWSAYWRKLLRNLTSSVFPWGNFVGANSGCWWNRGLQVALHGATFAGWASPGILLLSGSPRLLEPFRTAWTRRVLRPPPGYIILAMGDVEECCIRGVPQGQFTPLPDALCWVIHDLLHSESGTATLDRILASLGDYFPETVRPSKDLIYVTLGKLIRERKVSHHELVETRKESACPGRDPLNSRLGNLCEVTVGCYFRADRGVVHEQLGCSNLCMRSTWVGKNSGSVRQLFPYFPTKKRINYTVMSGFGLQVYQVRGGGYEIVNPGNSQEMIPRMLHRQRPLLFSSEEALDLIHTKGFTYSSPSPANRFQDFICQVSLADIMKGELEGDIICRTRSGKNSSVDGLNTLMQNSSISRLQRHFSLRLHAAAASTLRRARRGGSLRSSSAKRPEVKDACVYQNHNLDLSYLKMDITIEPSKKPSLLERIFHPQLRPPLVEFSAQFPPPEWDDPRLRILHSVGTQTAHTHSARESPESALRGRRPTVRTRRDEPGSFARSRSLPSRIPPSVAAVMASNQIQSRGGFGGPCPRRQMPLDRTVSDSRSPSITSHPYAQPKRTGPPVGFQRQPKAASFSRPNPNKVSPVPETQPFSASQTKNLKCPSLLRTIQSPTVGSSSSCSSSSQATSLLGSKYNPIIRVVKIERTEETTNTTPGTGNQPTTTTKSFRKTSFPTQTTIQENIPLDANPNCRYKKVTIEKFEETTITEESVLPPPAVRGSPLATITDPEVAVKVLTRRESCPAGGSQRRYHSPYSYHRQSSFADGLKATPKGPCFDRIPSSLRQTSTPRLQADATVVNEPTEPVPSEKSAITPGVSNSIPSGMLRTSFIPVRQQLTPSPAQSTAKEDVHSTLQSPVAASENNVDRVRSDEDHTEVPHATAARTSSAPLGICLSSKQTSYPGSRKGHGAIYANPLADVAMLQEENWGQFSSIVSVEPASGSEGYGSRSSTPSNVKIAANPVKQPKKEPPLETGRPSPSVGPDSFIMSPSPTGQTDDSKLWKLFVHPTNKPGCSSATSNDASEQAAPKSPLQATSAETSRCQQSEPAVSDGGSTEAQQQFEFNIKISGYSQLDALNSHQVCNTDVMQKLESIHNDLKRSQNGPSASTSVATNDAAVLPPEPIPESRPLAINRPKLAEELKLVHRQVYFSDGHLFFPSERRESQTTLVTLHEVMCYAKSLGEELSGSILSVNIPKPGISDALPPELPEHHYLSLSDLTVTFKSVVGQKLLQGCSANSIDTLMELDLAARNNCLPKMRNSLVQTDLGLI</sequence>
<protein>
    <recommendedName>
        <fullName evidence="2">Winged helix Storkhead-box1 domain-containing protein</fullName>
    </recommendedName>
</protein>
<evidence type="ECO:0000313" key="3">
    <source>
        <dbReference type="EMBL" id="CAD7273296.1"/>
    </source>
</evidence>
<proteinExistence type="predicted"/>
<dbReference type="GO" id="GO:0006357">
    <property type="term" value="P:regulation of transcription by RNA polymerase II"/>
    <property type="evidence" value="ECO:0007669"/>
    <property type="project" value="InterPro"/>
</dbReference>
<evidence type="ECO:0000313" key="4">
    <source>
        <dbReference type="Proteomes" id="UP000678499"/>
    </source>
</evidence>
<reference evidence="3" key="1">
    <citation type="submission" date="2020-11" db="EMBL/GenBank/DDBJ databases">
        <authorList>
            <person name="Tran Van P."/>
        </authorList>
    </citation>
    <scope>NUCLEOTIDE SEQUENCE</scope>
</reference>
<feature type="region of interest" description="Disordered" evidence="1">
    <location>
        <begin position="975"/>
        <end position="1035"/>
    </location>
</feature>
<organism evidence="3">
    <name type="scientific">Notodromas monacha</name>
    <dbReference type="NCBI Taxonomy" id="399045"/>
    <lineage>
        <taxon>Eukaryota</taxon>
        <taxon>Metazoa</taxon>
        <taxon>Ecdysozoa</taxon>
        <taxon>Arthropoda</taxon>
        <taxon>Crustacea</taxon>
        <taxon>Oligostraca</taxon>
        <taxon>Ostracoda</taxon>
        <taxon>Podocopa</taxon>
        <taxon>Podocopida</taxon>
        <taxon>Cypridocopina</taxon>
        <taxon>Cypridoidea</taxon>
        <taxon>Cyprididae</taxon>
        <taxon>Notodromas</taxon>
    </lineage>
</organism>
<feature type="region of interest" description="Disordered" evidence="1">
    <location>
        <begin position="563"/>
        <end position="640"/>
    </location>
</feature>
<feature type="region of interest" description="Disordered" evidence="1">
    <location>
        <begin position="688"/>
        <end position="708"/>
    </location>
</feature>
<dbReference type="EMBL" id="CAJPEX010000115">
    <property type="protein sequence ID" value="CAG0913448.1"/>
    <property type="molecule type" value="Genomic_DNA"/>
</dbReference>
<dbReference type="Pfam" id="PF10264">
    <property type="entry name" value="WHD_Storkhead"/>
    <property type="match status" value="1"/>
</dbReference>
<dbReference type="InterPro" id="IPR019391">
    <property type="entry name" value="Storkhead-box_WHD"/>
</dbReference>
<feature type="compositionally biased region" description="Polar residues" evidence="1">
    <location>
        <begin position="631"/>
        <end position="640"/>
    </location>
</feature>
<accession>A0A7R9BGI2</accession>
<dbReference type="PANTHER" id="PTHR22437:SF0">
    <property type="entry name" value="FI21431P1"/>
    <property type="match status" value="1"/>
</dbReference>
<keyword evidence="4" id="KW-1185">Reference proteome</keyword>
<dbReference type="OrthoDB" id="10020110at2759"/>
<dbReference type="GO" id="GO:0005737">
    <property type="term" value="C:cytoplasm"/>
    <property type="evidence" value="ECO:0007669"/>
    <property type="project" value="TreeGrafter"/>
</dbReference>
<dbReference type="Proteomes" id="UP000678499">
    <property type="component" value="Unassembled WGS sequence"/>
</dbReference>
<feature type="compositionally biased region" description="Polar residues" evidence="1">
    <location>
        <begin position="1069"/>
        <end position="1093"/>
    </location>
</feature>
<feature type="region of interest" description="Disordered" evidence="1">
    <location>
        <begin position="505"/>
        <end position="546"/>
    </location>
</feature>
<feature type="region of interest" description="Disordered" evidence="1">
    <location>
        <begin position="836"/>
        <end position="857"/>
    </location>
</feature>
<dbReference type="InterPro" id="IPR040126">
    <property type="entry name" value="STOX1/2"/>
</dbReference>